<keyword evidence="6 19" id="KW-0436">Ligase</keyword>
<evidence type="ECO:0000256" key="9">
    <source>
        <dbReference type="ARBA" id="ARBA00022840"/>
    </source>
</evidence>
<name>G7WP37_METH6</name>
<dbReference type="RefSeq" id="WP_014587062.1">
    <property type="nucleotide sequence ID" value="NC_017527.1"/>
</dbReference>
<dbReference type="PROSITE" id="PS51986">
    <property type="entry name" value="GS_BETA_GRASP"/>
    <property type="match status" value="1"/>
</dbReference>
<keyword evidence="7 14" id="KW-0479">Metal-binding</keyword>
<keyword evidence="9 13" id="KW-0067">ATP-binding</keyword>
<dbReference type="InterPro" id="IPR014746">
    <property type="entry name" value="Gln_synth/guanido_kin_cat_dom"/>
</dbReference>
<keyword evidence="23" id="KW-1185">Reference proteome</keyword>
<dbReference type="FunFam" id="3.30.590.10:FF:000003">
    <property type="entry name" value="Glutamine synthetase 2"/>
    <property type="match status" value="1"/>
</dbReference>
<evidence type="ECO:0000259" key="20">
    <source>
        <dbReference type="PROSITE" id="PS51986"/>
    </source>
</evidence>
<dbReference type="Proteomes" id="UP000005877">
    <property type="component" value="Chromosome"/>
</dbReference>
<dbReference type="InterPro" id="IPR008147">
    <property type="entry name" value="Gln_synt_N"/>
</dbReference>
<evidence type="ECO:0000259" key="21">
    <source>
        <dbReference type="PROSITE" id="PS51987"/>
    </source>
</evidence>
<comment type="similarity">
    <text evidence="2 16 17">Belongs to the glutamine synthetase family.</text>
</comment>
<dbReference type="NCBIfam" id="TIGR00653">
    <property type="entry name" value="GlnA"/>
    <property type="match status" value="1"/>
</dbReference>
<comment type="catalytic activity">
    <reaction evidence="11 19">
        <text>L-glutamate + NH4(+) + ATP = L-glutamine + ADP + phosphate + H(+)</text>
        <dbReference type="Rhea" id="RHEA:16169"/>
        <dbReference type="ChEBI" id="CHEBI:15378"/>
        <dbReference type="ChEBI" id="CHEBI:28938"/>
        <dbReference type="ChEBI" id="CHEBI:29985"/>
        <dbReference type="ChEBI" id="CHEBI:30616"/>
        <dbReference type="ChEBI" id="CHEBI:43474"/>
        <dbReference type="ChEBI" id="CHEBI:58359"/>
        <dbReference type="ChEBI" id="CHEBI:456216"/>
        <dbReference type="EC" id="6.3.1.2"/>
    </reaction>
</comment>
<dbReference type="PROSITE" id="PS51987">
    <property type="entry name" value="GS_CATALYTIC"/>
    <property type="match status" value="1"/>
</dbReference>
<evidence type="ECO:0000256" key="14">
    <source>
        <dbReference type="PIRSR" id="PIRSR604809-3"/>
    </source>
</evidence>
<protein>
    <recommendedName>
        <fullName evidence="4 19">Glutamine synthetase</fullName>
        <ecNumber evidence="3 19">6.3.1.2</ecNumber>
    </recommendedName>
</protein>
<dbReference type="GeneID" id="12510683"/>
<dbReference type="Pfam" id="PF03951">
    <property type="entry name" value="Gln-synt_N"/>
    <property type="match status" value="1"/>
</dbReference>
<dbReference type="EC" id="6.3.1.2" evidence="3 19"/>
<dbReference type="GO" id="GO:0004356">
    <property type="term" value="F:glutamine synthetase activity"/>
    <property type="evidence" value="ECO:0007669"/>
    <property type="project" value="UniProtKB-EC"/>
</dbReference>
<evidence type="ECO:0000256" key="8">
    <source>
        <dbReference type="ARBA" id="ARBA00022741"/>
    </source>
</evidence>
<evidence type="ECO:0000256" key="16">
    <source>
        <dbReference type="PROSITE-ProRule" id="PRU01330"/>
    </source>
</evidence>
<evidence type="ECO:0000256" key="5">
    <source>
        <dbReference type="ARBA" id="ARBA00022490"/>
    </source>
</evidence>
<evidence type="ECO:0000256" key="6">
    <source>
        <dbReference type="ARBA" id="ARBA00022598"/>
    </source>
</evidence>
<feature type="binding site" evidence="13">
    <location>
        <position position="313"/>
    </location>
    <ligand>
        <name>ATP</name>
        <dbReference type="ChEBI" id="CHEBI:30616"/>
    </ligand>
</feature>
<evidence type="ECO:0000256" key="18">
    <source>
        <dbReference type="RuleBase" id="RU000385"/>
    </source>
</evidence>
<evidence type="ECO:0000256" key="3">
    <source>
        <dbReference type="ARBA" id="ARBA00012937"/>
    </source>
</evidence>
<dbReference type="PROSITE" id="PS00180">
    <property type="entry name" value="GLNA_1"/>
    <property type="match status" value="1"/>
</dbReference>
<dbReference type="InterPro" id="IPR036651">
    <property type="entry name" value="Gln_synt_N_sf"/>
</dbReference>
<feature type="binding site" evidence="14">
    <location>
        <position position="242"/>
    </location>
    <ligand>
        <name>Mg(2+)</name>
        <dbReference type="ChEBI" id="CHEBI:18420"/>
        <label>1</label>
    </ligand>
</feature>
<keyword evidence="10 14" id="KW-0460">Magnesium</keyword>
<dbReference type="GO" id="GO:0005524">
    <property type="term" value="F:ATP binding"/>
    <property type="evidence" value="ECO:0007669"/>
    <property type="project" value="UniProtKB-KW"/>
</dbReference>
<comment type="cofactor">
    <cofactor evidence="14">
        <name>Mg(2+)</name>
        <dbReference type="ChEBI" id="CHEBI:18420"/>
    </cofactor>
    <text evidence="14">Binds 2 Mg(2+) ions per subunit.</text>
</comment>
<evidence type="ECO:0000256" key="10">
    <source>
        <dbReference type="ARBA" id="ARBA00022842"/>
    </source>
</evidence>
<dbReference type="Gene3D" id="3.10.20.70">
    <property type="entry name" value="Glutamine synthetase, N-terminal domain"/>
    <property type="match status" value="1"/>
</dbReference>
<dbReference type="Gene3D" id="3.30.590.10">
    <property type="entry name" value="Glutamine synthetase/guanido kinase, catalytic domain"/>
    <property type="match status" value="1"/>
</dbReference>
<feature type="modified residue" description="O-AMP-tyrosine" evidence="15">
    <location>
        <position position="370"/>
    </location>
</feature>
<feature type="binding site" evidence="13">
    <location>
        <position position="181"/>
    </location>
    <ligand>
        <name>ATP</name>
        <dbReference type="ChEBI" id="CHEBI:30616"/>
    </ligand>
</feature>
<feature type="binding site" evidence="12">
    <location>
        <position position="301"/>
    </location>
    <ligand>
        <name>L-glutamate</name>
        <dbReference type="ChEBI" id="CHEBI:29985"/>
    </ligand>
</feature>
<feature type="binding site" evidence="12">
    <location>
        <position position="332"/>
    </location>
    <ligand>
        <name>L-glutamate</name>
        <dbReference type="ChEBI" id="CHEBI:29985"/>
    </ligand>
</feature>
<evidence type="ECO:0000256" key="15">
    <source>
        <dbReference type="PIRSR" id="PIRSR604809-50"/>
    </source>
</evidence>
<evidence type="ECO:0000256" key="17">
    <source>
        <dbReference type="RuleBase" id="RU000384"/>
    </source>
</evidence>
<feature type="binding site" evidence="14">
    <location>
        <position position="132"/>
    </location>
    <ligand>
        <name>Mg(2+)</name>
        <dbReference type="ChEBI" id="CHEBI:18420"/>
        <label>1</label>
    </ligand>
</feature>
<feature type="domain" description="GS beta-grasp" evidence="20">
    <location>
        <begin position="14"/>
        <end position="100"/>
    </location>
</feature>
<evidence type="ECO:0000256" key="1">
    <source>
        <dbReference type="ARBA" id="ARBA00004496"/>
    </source>
</evidence>
<dbReference type="SUPFAM" id="SSF54368">
    <property type="entry name" value="Glutamine synthetase, N-terminal domain"/>
    <property type="match status" value="1"/>
</dbReference>
<dbReference type="InterPro" id="IPR027302">
    <property type="entry name" value="Gln_synth_N_conserv_site"/>
</dbReference>
<keyword evidence="5 18" id="KW-0963">Cytoplasm</keyword>
<evidence type="ECO:0000313" key="23">
    <source>
        <dbReference type="Proteomes" id="UP000005877"/>
    </source>
</evidence>
<feature type="binding site" evidence="14">
    <location>
        <position position="330"/>
    </location>
    <ligand>
        <name>Mg(2+)</name>
        <dbReference type="ChEBI" id="CHEBI:18420"/>
        <label>1</label>
    </ligand>
</feature>
<gene>
    <name evidence="22" type="ordered locus">Mhar_1514</name>
</gene>
<feature type="binding site" evidence="14">
    <location>
        <position position="193"/>
    </location>
    <ligand>
        <name>Mg(2+)</name>
        <dbReference type="ChEBI" id="CHEBI:18420"/>
        <label>1</label>
    </ligand>
</feature>
<proteinExistence type="inferred from homology"/>
<dbReference type="GO" id="GO:0046872">
    <property type="term" value="F:metal ion binding"/>
    <property type="evidence" value="ECO:0007669"/>
    <property type="project" value="UniProtKB-KW"/>
</dbReference>
<feature type="binding site" evidence="14">
    <location>
        <position position="130"/>
    </location>
    <ligand>
        <name>Mg(2+)</name>
        <dbReference type="ChEBI" id="CHEBI:18420"/>
        <label>1</label>
    </ligand>
</feature>
<accession>G7WP37</accession>
<dbReference type="PANTHER" id="PTHR43785:SF12">
    <property type="entry name" value="TYPE-1 GLUTAMINE SYNTHETASE 2"/>
    <property type="match status" value="1"/>
</dbReference>
<dbReference type="EMBL" id="CP003117">
    <property type="protein sequence ID" value="AET64878.1"/>
    <property type="molecule type" value="Genomic_DNA"/>
</dbReference>
<evidence type="ECO:0000256" key="2">
    <source>
        <dbReference type="ARBA" id="ARBA00009897"/>
    </source>
</evidence>
<evidence type="ECO:0000256" key="11">
    <source>
        <dbReference type="ARBA" id="ARBA00049436"/>
    </source>
</evidence>
<dbReference type="AlphaFoldDB" id="G7WP37"/>
<dbReference type="InterPro" id="IPR004809">
    <property type="entry name" value="Gln_synth_I"/>
</dbReference>
<dbReference type="PATRIC" id="fig|1110509.7.peg.1690"/>
<sequence length="441" mass="49570">MYSIDQLLETIRDRNVESLRLQFTDIQGLVKSVSIPATRLGKALDSGTGFDGSSIEGFARIQESDMLLRPDISSFAILPWRARENRNVARLICDVYKPNGQPFEGDPRYVLKRAMKKAEEMGYSMNVGPELEFFLFNMENGRATTRPHDFAGYFDFGPVDLAEEIRREIVLALTDMGFKIEASHHEVARGQHEIDFTYGEALRTADNVVTFKYVTRTIAMKNGLAATFMPKPIYGAAGSGMHVNISLFRGEENAFFDPDAKMQLSDLARHFAGGLLEHAPAITAVTNPLINSYKRLVSGFEAPVYIGWSGPNRSSLIRVPSGRGLSTRLEFRSPDPSCSPYLGFAAILAAGLDGVKRKIDPGDPVDMNIYELSDEERDRLGIKLLPSNLREALDRLEEDRIVRDALGEHVFANFMRLGSLEWKMYNNFVHPWEVERYINTI</sequence>
<comment type="subcellular location">
    <subcellularLocation>
        <location evidence="1 18">Cytoplasm</location>
    </subcellularLocation>
</comment>
<feature type="domain" description="GS catalytic" evidence="21">
    <location>
        <begin position="107"/>
        <end position="441"/>
    </location>
</feature>
<feature type="binding site" evidence="13">
    <location>
        <begin position="196"/>
        <end position="198"/>
    </location>
    <ligand>
        <name>ATP</name>
        <dbReference type="ChEBI" id="CHEBI:30616"/>
    </ligand>
</feature>
<keyword evidence="8 13" id="KW-0547">Nucleotide-binding</keyword>
<dbReference type="SMART" id="SM01230">
    <property type="entry name" value="Gln-synt_C"/>
    <property type="match status" value="1"/>
</dbReference>
<feature type="binding site" evidence="12">
    <location>
        <position position="313"/>
    </location>
    <ligand>
        <name>L-glutamate</name>
        <dbReference type="ChEBI" id="CHEBI:29985"/>
    </ligand>
</feature>
<evidence type="ECO:0000256" key="4">
    <source>
        <dbReference type="ARBA" id="ARBA00021364"/>
    </source>
</evidence>
<dbReference type="GO" id="GO:0005737">
    <property type="term" value="C:cytoplasm"/>
    <property type="evidence" value="ECO:0007669"/>
    <property type="project" value="UniProtKB-SubCell"/>
</dbReference>
<dbReference type="SUPFAM" id="SSF55931">
    <property type="entry name" value="Glutamine synthetase/guanido kinase"/>
    <property type="match status" value="1"/>
</dbReference>
<dbReference type="KEGG" id="mhi:Mhar_1514"/>
<dbReference type="PROSITE" id="PS00181">
    <property type="entry name" value="GLNA_ATP"/>
    <property type="match status" value="1"/>
</dbReference>
<evidence type="ECO:0000313" key="22">
    <source>
        <dbReference type="EMBL" id="AET64878.1"/>
    </source>
</evidence>
<keyword evidence="15" id="KW-0597">Phosphoprotein</keyword>
<dbReference type="PANTHER" id="PTHR43785">
    <property type="entry name" value="GAMMA-GLUTAMYLPUTRESCINE SYNTHETASE"/>
    <property type="match status" value="1"/>
</dbReference>
<evidence type="ECO:0000256" key="13">
    <source>
        <dbReference type="PIRSR" id="PIRSR604809-2"/>
    </source>
</evidence>
<feature type="binding site" evidence="14">
    <location>
        <position position="186"/>
    </location>
    <ligand>
        <name>Mg(2+)</name>
        <dbReference type="ChEBI" id="CHEBI:18420"/>
        <label>1</label>
    </ligand>
</feature>
<dbReference type="OrthoDB" id="36124at2157"/>
<organism evidence="22 23">
    <name type="scientific">Methanothrix harundinacea (strain 6Ac)</name>
    <name type="common">Methanosaeta harundinacea</name>
    <dbReference type="NCBI Taxonomy" id="1110509"/>
    <lineage>
        <taxon>Archaea</taxon>
        <taxon>Methanobacteriati</taxon>
        <taxon>Methanobacteriota</taxon>
        <taxon>Stenosarchaea group</taxon>
        <taxon>Methanomicrobia</taxon>
        <taxon>Methanotrichales</taxon>
        <taxon>Methanotrichaceae</taxon>
        <taxon>Methanothrix</taxon>
    </lineage>
</organism>
<dbReference type="InterPro" id="IPR027303">
    <property type="entry name" value="Gln_synth_gly_rich_site"/>
</dbReference>
<dbReference type="GO" id="GO:0006542">
    <property type="term" value="P:glutamine biosynthetic process"/>
    <property type="evidence" value="ECO:0007669"/>
    <property type="project" value="InterPro"/>
</dbReference>
<dbReference type="InterPro" id="IPR008146">
    <property type="entry name" value="Gln_synth_cat_dom"/>
</dbReference>
<dbReference type="Pfam" id="PF00120">
    <property type="entry name" value="Gln-synt_C"/>
    <property type="match status" value="1"/>
</dbReference>
<evidence type="ECO:0000256" key="19">
    <source>
        <dbReference type="RuleBase" id="RU004356"/>
    </source>
</evidence>
<feature type="binding site" evidence="12">
    <location>
        <position position="295"/>
    </location>
    <ligand>
        <name>L-glutamate</name>
        <dbReference type="ChEBI" id="CHEBI:29985"/>
    </ligand>
</feature>
<dbReference type="HOGENOM" id="CLU_017290_1_3_2"/>
<evidence type="ECO:0000256" key="12">
    <source>
        <dbReference type="PIRSR" id="PIRSR604809-1"/>
    </source>
</evidence>
<evidence type="ECO:0000256" key="7">
    <source>
        <dbReference type="ARBA" id="ARBA00022723"/>
    </source>
</evidence>
<reference evidence="22 23" key="1">
    <citation type="journal article" date="2012" name="PLoS ONE">
        <title>The genome characteristics and predicted function of methyl-group oxidation pathway in the obligate aceticlastic methanogens, Methanosaeta spp.</title>
        <authorList>
            <person name="Zhu J."/>
            <person name="Zheng H."/>
            <person name="Ai G."/>
            <person name="Zhang G."/>
            <person name="Liu D."/>
            <person name="Liu X."/>
            <person name="Dong X."/>
        </authorList>
    </citation>
    <scope>NUCLEOTIDE SEQUENCE [LARGE SCALE GENOMIC DNA]</scope>
    <source>
        <strain evidence="22 23">6Ac</strain>
    </source>
</reference>
<dbReference type="STRING" id="1110509.Mhar_1514"/>